<sequence length="156" mass="17366">MAPKVTRTLSPCKSGEGLSTMCPMSSTILDMAQVFGLRPSGRVVDVTYDWSLASIVSSEKRTASNFCFRTSIALRSSRAALIVPVDSTYEYKVIFLYTDIHKPRLPQSFCFLDHFIIIGVCFGINYHDLVGFRINVKDFELPSGSPILGMLSRELT</sequence>
<dbReference type="Proteomes" id="UP000290289">
    <property type="component" value="Chromosome 7"/>
</dbReference>
<protein>
    <submittedName>
        <fullName evidence="1">Uncharacterized protein</fullName>
    </submittedName>
</protein>
<gene>
    <name evidence="1" type="ORF">DVH24_011991</name>
</gene>
<organism evidence="1 2">
    <name type="scientific">Malus domestica</name>
    <name type="common">Apple</name>
    <name type="synonym">Pyrus malus</name>
    <dbReference type="NCBI Taxonomy" id="3750"/>
    <lineage>
        <taxon>Eukaryota</taxon>
        <taxon>Viridiplantae</taxon>
        <taxon>Streptophyta</taxon>
        <taxon>Embryophyta</taxon>
        <taxon>Tracheophyta</taxon>
        <taxon>Spermatophyta</taxon>
        <taxon>Magnoliopsida</taxon>
        <taxon>eudicotyledons</taxon>
        <taxon>Gunneridae</taxon>
        <taxon>Pentapetalae</taxon>
        <taxon>rosids</taxon>
        <taxon>fabids</taxon>
        <taxon>Rosales</taxon>
        <taxon>Rosaceae</taxon>
        <taxon>Amygdaloideae</taxon>
        <taxon>Maleae</taxon>
        <taxon>Malus</taxon>
    </lineage>
</organism>
<keyword evidence="2" id="KW-1185">Reference proteome</keyword>
<evidence type="ECO:0000313" key="2">
    <source>
        <dbReference type="Proteomes" id="UP000290289"/>
    </source>
</evidence>
<dbReference type="EMBL" id="RDQH01000333">
    <property type="protein sequence ID" value="RXH92967.1"/>
    <property type="molecule type" value="Genomic_DNA"/>
</dbReference>
<comment type="caution">
    <text evidence="1">The sequence shown here is derived from an EMBL/GenBank/DDBJ whole genome shotgun (WGS) entry which is preliminary data.</text>
</comment>
<dbReference type="AlphaFoldDB" id="A0A498JDR9"/>
<proteinExistence type="predicted"/>
<reference evidence="1 2" key="1">
    <citation type="submission" date="2018-10" db="EMBL/GenBank/DDBJ databases">
        <title>A high-quality apple genome assembly.</title>
        <authorList>
            <person name="Hu J."/>
        </authorList>
    </citation>
    <scope>NUCLEOTIDE SEQUENCE [LARGE SCALE GENOMIC DNA]</scope>
    <source>
        <strain evidence="2">cv. HFTH1</strain>
        <tissue evidence="1">Young leaf</tissue>
    </source>
</reference>
<accession>A0A498JDR9</accession>
<name>A0A498JDR9_MALDO</name>
<evidence type="ECO:0000313" key="1">
    <source>
        <dbReference type="EMBL" id="RXH92967.1"/>
    </source>
</evidence>